<dbReference type="EMBL" id="JAPNKA010000001">
    <property type="protein sequence ID" value="MCY1079820.1"/>
    <property type="molecule type" value="Genomic_DNA"/>
</dbReference>
<evidence type="ECO:0000256" key="5">
    <source>
        <dbReference type="SAM" id="MobiDB-lite"/>
    </source>
</evidence>
<evidence type="ECO:0000313" key="9">
    <source>
        <dbReference type="Proteomes" id="UP001207654"/>
    </source>
</evidence>
<keyword evidence="4 6" id="KW-0472">Membrane</keyword>
<comment type="caution">
    <text evidence="8">The sequence shown here is derived from an EMBL/GenBank/DDBJ whole genome shotgun (WGS) entry which is preliminary data.</text>
</comment>
<feature type="region of interest" description="Disordered" evidence="5">
    <location>
        <begin position="197"/>
        <end position="216"/>
    </location>
</feature>
<feature type="transmembrane region" description="Helical" evidence="6">
    <location>
        <begin position="170"/>
        <end position="191"/>
    </location>
</feature>
<evidence type="ECO:0000256" key="2">
    <source>
        <dbReference type="ARBA" id="ARBA00022692"/>
    </source>
</evidence>
<dbReference type="InterPro" id="IPR020846">
    <property type="entry name" value="MFS_dom"/>
</dbReference>
<dbReference type="InterPro" id="IPR036259">
    <property type="entry name" value="MFS_trans_sf"/>
</dbReference>
<feature type="transmembrane region" description="Helical" evidence="6">
    <location>
        <begin position="15"/>
        <end position="32"/>
    </location>
</feature>
<dbReference type="PANTHER" id="PTHR23514">
    <property type="entry name" value="BYPASS OF STOP CODON PROTEIN 6"/>
    <property type="match status" value="1"/>
</dbReference>
<keyword evidence="3 6" id="KW-1133">Transmembrane helix</keyword>
<dbReference type="InterPro" id="IPR051788">
    <property type="entry name" value="MFS_Transporter"/>
</dbReference>
<feature type="transmembrane region" description="Helical" evidence="6">
    <location>
        <begin position="318"/>
        <end position="337"/>
    </location>
</feature>
<dbReference type="Gene3D" id="1.20.1250.20">
    <property type="entry name" value="MFS general substrate transporter like domains"/>
    <property type="match status" value="1"/>
</dbReference>
<dbReference type="Proteomes" id="UP001207654">
    <property type="component" value="Unassembled WGS sequence"/>
</dbReference>
<evidence type="ECO:0000256" key="6">
    <source>
        <dbReference type="SAM" id="Phobius"/>
    </source>
</evidence>
<evidence type="ECO:0000313" key="8">
    <source>
        <dbReference type="EMBL" id="MCY1079820.1"/>
    </source>
</evidence>
<comment type="subcellular location">
    <subcellularLocation>
        <location evidence="1">Membrane</location>
        <topology evidence="1">Multi-pass membrane protein</topology>
    </subcellularLocation>
</comment>
<keyword evidence="9" id="KW-1185">Reference proteome</keyword>
<feature type="transmembrane region" description="Helical" evidence="6">
    <location>
        <begin position="144"/>
        <end position="164"/>
    </location>
</feature>
<evidence type="ECO:0000259" key="7">
    <source>
        <dbReference type="PROSITE" id="PS50850"/>
    </source>
</evidence>
<dbReference type="PANTHER" id="PTHR23514:SF13">
    <property type="entry name" value="INNER MEMBRANE PROTEIN YBJJ"/>
    <property type="match status" value="1"/>
</dbReference>
<protein>
    <submittedName>
        <fullName evidence="8">MFS transporter</fullName>
    </submittedName>
</protein>
<keyword evidence="2 6" id="KW-0812">Transmembrane</keyword>
<organism evidence="8 9">
    <name type="scientific">Archangium lansingense</name>
    <dbReference type="NCBI Taxonomy" id="2995310"/>
    <lineage>
        <taxon>Bacteria</taxon>
        <taxon>Pseudomonadati</taxon>
        <taxon>Myxococcota</taxon>
        <taxon>Myxococcia</taxon>
        <taxon>Myxococcales</taxon>
        <taxon>Cystobacterineae</taxon>
        <taxon>Archangiaceae</taxon>
        <taxon>Archangium</taxon>
    </lineage>
</organism>
<gene>
    <name evidence="8" type="ORF">OV287_35730</name>
</gene>
<feature type="transmembrane region" description="Helical" evidence="6">
    <location>
        <begin position="349"/>
        <end position="369"/>
    </location>
</feature>
<dbReference type="InterPro" id="IPR011701">
    <property type="entry name" value="MFS"/>
</dbReference>
<accession>A0ABT4ADU9</accession>
<evidence type="ECO:0000256" key="4">
    <source>
        <dbReference type="ARBA" id="ARBA00023136"/>
    </source>
</evidence>
<sequence>MTTPHPPRVLRQHRAARVAVAALFLTNGAIFANLLPRYPQLKADLGLSNAEYGLAVASFPCGALMAGLAAGALIRRFRSSRVAVAGTLLTSAGVLLAGLAPSWGVLAGALFFAGCMDAITDVAQNSHGLRVQRLYGRSILNSFHAIWSVGAVSGGLMGGLAVGLDVPRGVHLGLSALLFAVVALTALRYTLPGPEPIEPVERSEGGAQTDGLPARRESTGRGRIWLMIAALVLIAVGGTLVEDAGMTWAAVYLSGTLGAGVAVASFGFIALVGSQFVGRLLGDGLVDRFGQRAIARTGGATTVAGMSAALLFPSVPGTIAGFALAGFGVATLVPAAMHGADELPGLRAGTGLTIVSWLMRLGFLVSPPVVGLVADAVGLRIGLLVVPLAGTLVLVLAGVLSAARVTHRANGMPMEGEGSCAAAAEGR</sequence>
<evidence type="ECO:0000256" key="3">
    <source>
        <dbReference type="ARBA" id="ARBA00022989"/>
    </source>
</evidence>
<dbReference type="SUPFAM" id="SSF103473">
    <property type="entry name" value="MFS general substrate transporter"/>
    <property type="match status" value="1"/>
</dbReference>
<name>A0ABT4ADU9_9BACT</name>
<proteinExistence type="predicted"/>
<feature type="domain" description="Major facilitator superfamily (MFS) profile" evidence="7">
    <location>
        <begin position="15"/>
        <end position="405"/>
    </location>
</feature>
<dbReference type="CDD" id="cd17393">
    <property type="entry name" value="MFS_MosC_like"/>
    <property type="match status" value="1"/>
</dbReference>
<dbReference type="RefSeq" id="WP_267538514.1">
    <property type="nucleotide sequence ID" value="NZ_JAPNKA010000001.1"/>
</dbReference>
<feature type="transmembrane region" description="Helical" evidence="6">
    <location>
        <begin position="52"/>
        <end position="74"/>
    </location>
</feature>
<feature type="transmembrane region" description="Helical" evidence="6">
    <location>
        <begin position="381"/>
        <end position="403"/>
    </location>
</feature>
<dbReference type="Pfam" id="PF07690">
    <property type="entry name" value="MFS_1"/>
    <property type="match status" value="1"/>
</dbReference>
<feature type="transmembrane region" description="Helical" evidence="6">
    <location>
        <begin position="224"/>
        <end position="241"/>
    </location>
</feature>
<dbReference type="PROSITE" id="PS50850">
    <property type="entry name" value="MFS"/>
    <property type="match status" value="1"/>
</dbReference>
<feature type="transmembrane region" description="Helical" evidence="6">
    <location>
        <begin position="81"/>
        <end position="99"/>
    </location>
</feature>
<reference evidence="8 9" key="1">
    <citation type="submission" date="2022-11" db="EMBL/GenBank/DDBJ databases">
        <title>Minimal conservation of predation-associated metabolite biosynthetic gene clusters underscores biosynthetic potential of Myxococcota including descriptions for ten novel species: Archangium lansinium sp. nov., Myxococcus landrumus sp. nov., Nannocystis bai.</title>
        <authorList>
            <person name="Ahearne A."/>
            <person name="Stevens C."/>
            <person name="Phillips K."/>
        </authorList>
    </citation>
    <scope>NUCLEOTIDE SEQUENCE [LARGE SCALE GENOMIC DNA]</scope>
    <source>
        <strain evidence="8 9">MIWBW</strain>
    </source>
</reference>
<evidence type="ECO:0000256" key="1">
    <source>
        <dbReference type="ARBA" id="ARBA00004141"/>
    </source>
</evidence>
<feature type="transmembrane region" description="Helical" evidence="6">
    <location>
        <begin position="247"/>
        <end position="272"/>
    </location>
</feature>